<sequence length="1137" mass="124521">MQQGSLLTLVREFMERPEHHGVPTTRRTPVLVFTGPKGSGKTALLDEVESRLTGNVPHAGIDCATLKANAAWEVLASLTFELNRTAAGYGTVPFPRFVTAQVAIAQDFTGLTRGKKHEQLERALEETHNVDKLREIIGVMAEQAAQFVPVIGPAARYAPELVLAGLKANGWSRQFVLGTGLAHYGSDKTVAYDELVRINQLTRNDAREEQRQAATEVLWGAFLADLRAAFGSGGRKRRWSLNCVLLLDNIDADQGRILYRALTDVRRKAEPDPLTVIATSGGALPRHLDPKERIPFAEEASYASYLEERQGEYRSDSYPVRLRDLTLDEVAGMLDDVAPQWMDERRTFASWIYRMTLGHPAATAVLVKALSDRVSRPGSLRELLSDEFPGSVDKDEQITVRQRLRRKFLGDKPGEELLTRLRACAAARDIDQAELLRDSGLIVSPADNAALVPAELQVVEAGKKVMLPAFRHLMLAELAEERERWLAVHSWLRNKGTDRQYHALAARDVQAVVARLEHGLSDAKTWLESLHSITEAPNDLRLDHDDAEPDRVLAAAAGWQPSDSRSRTLARIVAALWIARDPLTTTRRKDLYRSAAFDLRMLAQDPGAARNDLRHEADALDQRAETVDDMPETAARTSAGRTSSGRAAPRPSMMPPVSTMERRRRGQAKVVAVVAAAAVLAVAGFVVVPQLWKCGDEVYKRDGECVGIAHSSYVFDDRLGDAQRKIYAENDKIKAEPHVTVAMMTPMTPLPQDAGSVTWERVRAQLEGAHVAQLAANRPGRLPKVRLVLANPGSTQQGWREVVDQLTSTVNDLVGVVGIGLSTMPTQEAAKALAAADIPMVASVVTATDINVDEQDGKSGYIKGFTRVNTTSADQIEVLSAFLTGSGVGTAMLVYDTNDQDLYTSTLYREFKQAATDRRGPQITVQSPFDTEAALDTQFNEITKDLCADGAPTTILYAGRAVLLDDLIRNLRDRGCALDRQITLVTGSDASMLRSRNDLRPKEDDAKLAIVYTPHFDPDAMREDLGFVAIGKEFDRLGFRREDLDDGWGIMMHDAMLATTESISQAASGLGAGATVTRKDVRAALSRLDRKKNAVNGAGGTFGINATTGNSTGRRLPVIEVDAEGSFIVRKIIDLPG</sequence>
<gene>
    <name evidence="2" type="ORF">FXN61_11270</name>
</gene>
<proteinExistence type="predicted"/>
<dbReference type="SUPFAM" id="SSF53822">
    <property type="entry name" value="Periplasmic binding protein-like I"/>
    <property type="match status" value="1"/>
</dbReference>
<dbReference type="EMBL" id="VSRL01000031">
    <property type="protein sequence ID" value="NKE57385.1"/>
    <property type="molecule type" value="Genomic_DNA"/>
</dbReference>
<accession>A0ABX1FEL7</accession>
<organism evidence="2 3">
    <name type="scientific">Lentzea indica</name>
    <dbReference type="NCBI Taxonomy" id="2604800"/>
    <lineage>
        <taxon>Bacteria</taxon>
        <taxon>Bacillati</taxon>
        <taxon>Actinomycetota</taxon>
        <taxon>Actinomycetes</taxon>
        <taxon>Pseudonocardiales</taxon>
        <taxon>Pseudonocardiaceae</taxon>
        <taxon>Lentzea</taxon>
    </lineage>
</organism>
<evidence type="ECO:0000313" key="3">
    <source>
        <dbReference type="Proteomes" id="UP001515943"/>
    </source>
</evidence>
<dbReference type="Gene3D" id="3.40.50.2300">
    <property type="match status" value="2"/>
</dbReference>
<evidence type="ECO:0000256" key="1">
    <source>
        <dbReference type="SAM" id="MobiDB-lite"/>
    </source>
</evidence>
<feature type="compositionally biased region" description="Polar residues" evidence="1">
    <location>
        <begin position="635"/>
        <end position="645"/>
    </location>
</feature>
<feature type="region of interest" description="Disordered" evidence="1">
    <location>
        <begin position="622"/>
        <end position="659"/>
    </location>
</feature>
<dbReference type="SUPFAM" id="SSF52540">
    <property type="entry name" value="P-loop containing nucleoside triphosphate hydrolases"/>
    <property type="match status" value="1"/>
</dbReference>
<protein>
    <recommendedName>
        <fullName evidence="4">ABC-type branched-chain amino acid transport system, substrate-binding protein</fullName>
    </recommendedName>
</protein>
<dbReference type="InterPro" id="IPR027417">
    <property type="entry name" value="P-loop_NTPase"/>
</dbReference>
<comment type="caution">
    <text evidence="2">The sequence shown here is derived from an EMBL/GenBank/DDBJ whole genome shotgun (WGS) entry which is preliminary data.</text>
</comment>
<keyword evidence="3" id="KW-1185">Reference proteome</keyword>
<name>A0ABX1FEL7_9PSEU</name>
<dbReference type="Proteomes" id="UP001515943">
    <property type="component" value="Unassembled WGS sequence"/>
</dbReference>
<dbReference type="RefSeq" id="WP_167973035.1">
    <property type="nucleotide sequence ID" value="NZ_VSRL01000031.1"/>
</dbReference>
<dbReference type="InterPro" id="IPR028082">
    <property type="entry name" value="Peripla_BP_I"/>
</dbReference>
<reference evidence="2 3" key="1">
    <citation type="submission" date="2019-08" db="EMBL/GenBank/DDBJ databases">
        <title>Lentzea from Indian Himalayas.</title>
        <authorList>
            <person name="Mandal S."/>
            <person name="Mallick Gupta A."/>
            <person name="Maiti P.K."/>
            <person name="Sarkar J."/>
            <person name="Mandal S."/>
        </authorList>
    </citation>
    <scope>NUCLEOTIDE SEQUENCE [LARGE SCALE GENOMIC DNA]</scope>
    <source>
        <strain evidence="2 3">PSKA42</strain>
    </source>
</reference>
<evidence type="ECO:0000313" key="2">
    <source>
        <dbReference type="EMBL" id="NKE57385.1"/>
    </source>
</evidence>
<evidence type="ECO:0008006" key="4">
    <source>
        <dbReference type="Google" id="ProtNLM"/>
    </source>
</evidence>